<dbReference type="Proteomes" id="UP000076154">
    <property type="component" value="Unassembled WGS sequence"/>
</dbReference>
<dbReference type="EMBL" id="LUEZ02000102">
    <property type="protein sequence ID" value="RDB18365.1"/>
    <property type="molecule type" value="Genomic_DNA"/>
</dbReference>
<dbReference type="InterPro" id="IPR001810">
    <property type="entry name" value="F-box_dom"/>
</dbReference>
<dbReference type="Gene3D" id="3.80.10.10">
    <property type="entry name" value="Ribonuclease Inhibitor"/>
    <property type="match status" value="2"/>
</dbReference>
<dbReference type="SUPFAM" id="SSF81383">
    <property type="entry name" value="F-box domain"/>
    <property type="match status" value="1"/>
</dbReference>
<evidence type="ECO:0000313" key="3">
    <source>
        <dbReference type="Proteomes" id="UP000076154"/>
    </source>
</evidence>
<dbReference type="PROSITE" id="PS50181">
    <property type="entry name" value="FBOX"/>
    <property type="match status" value="2"/>
</dbReference>
<accession>A0A369JD60</accession>
<evidence type="ECO:0000259" key="1">
    <source>
        <dbReference type="PROSITE" id="PS50181"/>
    </source>
</evidence>
<comment type="caution">
    <text evidence="2">The sequence shown here is derived from an EMBL/GenBank/DDBJ whole genome shotgun (WGS) entry which is preliminary data.</text>
</comment>
<evidence type="ECO:0000313" key="2">
    <source>
        <dbReference type="EMBL" id="RDB18365.1"/>
    </source>
</evidence>
<keyword evidence="3" id="KW-1185">Reference proteome</keyword>
<dbReference type="SUPFAM" id="SSF52047">
    <property type="entry name" value="RNI-like"/>
    <property type="match status" value="1"/>
</dbReference>
<name>A0A369JD60_HYPMA</name>
<organism evidence="2 3">
    <name type="scientific">Hypsizygus marmoreus</name>
    <name type="common">White beech mushroom</name>
    <name type="synonym">Agaricus marmoreus</name>
    <dbReference type="NCBI Taxonomy" id="39966"/>
    <lineage>
        <taxon>Eukaryota</taxon>
        <taxon>Fungi</taxon>
        <taxon>Dikarya</taxon>
        <taxon>Basidiomycota</taxon>
        <taxon>Agaricomycotina</taxon>
        <taxon>Agaricomycetes</taxon>
        <taxon>Agaricomycetidae</taxon>
        <taxon>Agaricales</taxon>
        <taxon>Tricholomatineae</taxon>
        <taxon>Lyophyllaceae</taxon>
        <taxon>Hypsizygus</taxon>
    </lineage>
</organism>
<gene>
    <name evidence="2" type="ORF">Hypma_000362</name>
</gene>
<feature type="domain" description="F-box" evidence="1">
    <location>
        <begin position="1"/>
        <end position="36"/>
    </location>
</feature>
<sequence>MSLLQLQDDLLLHVFQALQQRELYALALLCRRLNHLSLTLFLERENILDVTSAIDIKIRPGQSLDALSALRIALFVSSISDLSFHFYHMLHPAFLHGINRLVGLISRLSQVRKLTLTISNSAPEATDPAYKQLCQVLTSKSCLRFTIVDSRGDIRVYAPGANPGSKTNSLRRVRSAVQGIIGPTKAHLSLKRSPSSIRLTPQDEKASPFPFVLSSFVIHAPHSLSYTRLPRTLSSLKTATSLTLACLEISEAGWTYFLSQLSSTCHELTSLEVHSREIGPCDLLRFINRLPKLTNLSVHGPSRESPSGHIRTRPTLPLLTGLSASPEYASFLLAINRAMPKLRSLDIMLSSWHDISSTSCDEHISNIMQYLDRRASHISPTLVIDFNVDLMWMKDGMVENLDRLSGRFLGPGPSSFTLFTKLTIVGSAPLDLSDHDLRSLVLPRWLRFFKTLRHLTFTRDEADQPVQRLYPLFHSIHMHCPNIETISIGDQPRDVLDILATFEAFISEGASKSFSLMEFPEDILYLIFANLHSKDLYALANLSRYLRVLVMPIYLRRRGIREPSIFTQLRISDDSSFAITDISALMLSSHLQSIDHLSCIVSRTVSHFLAFEFLDRLRRLVVKLSAIGKLTVDFRGFATEQSRPTVLDREWVRLVTAILDEVVQRSCASVTILGGSSFQRSLGDLEHRRSGQEGPEECPRWGFSHGSAASKIQPQVYEIESETLRIPALLDWMKTSFSSNKFTHLKISRLTRVVGPVLPVIADSLLNLTDLQMAGNTILPHHVLDFVSKLPKLTSLSLDSTLSSKVEDKEVSGRIPRLQRLRYLSAPKDYANFLLLCMDPLPDLERLTLSLPRVHPFLATNYLNTPPRAIAHLRACDKLPTICLSIALDWALHLGQQDTRDIGWNTFSSAVTEMTLTDVFCPSQPDPLKDLPAWLEFFPNLRHLSCSGPCSIGDIASSSQNILRAFPSLSTFGLNGNQHERSWWMETYPAV</sequence>
<protein>
    <recommendedName>
        <fullName evidence="1">F-box domain-containing protein</fullName>
    </recommendedName>
</protein>
<dbReference type="AlphaFoldDB" id="A0A369JD60"/>
<dbReference type="InterPro" id="IPR036047">
    <property type="entry name" value="F-box-like_dom_sf"/>
</dbReference>
<feature type="domain" description="F-box" evidence="1">
    <location>
        <begin position="513"/>
        <end position="557"/>
    </location>
</feature>
<dbReference type="OrthoDB" id="2878159at2759"/>
<reference evidence="2" key="1">
    <citation type="submission" date="2018-04" db="EMBL/GenBank/DDBJ databases">
        <title>Whole genome sequencing of Hypsizygus marmoreus.</title>
        <authorList>
            <person name="Choi I.-G."/>
            <person name="Min B."/>
            <person name="Kim J.-G."/>
            <person name="Kim S."/>
            <person name="Oh Y.-L."/>
            <person name="Kong W.-S."/>
            <person name="Park H."/>
            <person name="Jeong J."/>
            <person name="Song E.-S."/>
        </authorList>
    </citation>
    <scope>NUCLEOTIDE SEQUENCE [LARGE SCALE GENOMIC DNA]</scope>
    <source>
        <strain evidence="2">51987-8</strain>
    </source>
</reference>
<dbReference type="InterPro" id="IPR032675">
    <property type="entry name" value="LRR_dom_sf"/>
</dbReference>
<proteinExistence type="predicted"/>
<dbReference type="InParanoid" id="A0A369JD60"/>